<reference evidence="2 3" key="1">
    <citation type="submission" date="2020-04" db="EMBL/GenBank/DDBJ databases">
        <authorList>
            <person name="Klaysubun C."/>
            <person name="Duangmal K."/>
            <person name="Lipun K."/>
        </authorList>
    </citation>
    <scope>NUCLEOTIDE SEQUENCE [LARGE SCALE GENOMIC DNA]</scope>
    <source>
        <strain evidence="2 3">JCM 11839</strain>
    </source>
</reference>
<name>A0ABX1RD36_9PSEU</name>
<dbReference type="Proteomes" id="UP001296706">
    <property type="component" value="Unassembled WGS sequence"/>
</dbReference>
<organism evidence="2 3">
    <name type="scientific">Pseudonocardia xinjiangensis</name>
    <dbReference type="NCBI Taxonomy" id="75289"/>
    <lineage>
        <taxon>Bacteria</taxon>
        <taxon>Bacillati</taxon>
        <taxon>Actinomycetota</taxon>
        <taxon>Actinomycetes</taxon>
        <taxon>Pseudonocardiales</taxon>
        <taxon>Pseudonocardiaceae</taxon>
        <taxon>Pseudonocardia</taxon>
    </lineage>
</organism>
<proteinExistence type="predicted"/>
<comment type="caution">
    <text evidence="2">The sequence shown here is derived from an EMBL/GenBank/DDBJ whole genome shotgun (WGS) entry which is preliminary data.</text>
</comment>
<keyword evidence="3" id="KW-1185">Reference proteome</keyword>
<evidence type="ECO:0000313" key="3">
    <source>
        <dbReference type="Proteomes" id="UP001296706"/>
    </source>
</evidence>
<dbReference type="InterPro" id="IPR002937">
    <property type="entry name" value="Amino_oxidase"/>
</dbReference>
<dbReference type="PANTHER" id="PTHR10742">
    <property type="entry name" value="FLAVIN MONOAMINE OXIDASE"/>
    <property type="match status" value="1"/>
</dbReference>
<dbReference type="PANTHER" id="PTHR10742:SF342">
    <property type="entry name" value="AMINE OXIDASE"/>
    <property type="match status" value="1"/>
</dbReference>
<dbReference type="InterPro" id="IPR036188">
    <property type="entry name" value="FAD/NAD-bd_sf"/>
</dbReference>
<dbReference type="Gene3D" id="3.50.50.60">
    <property type="entry name" value="FAD/NAD(P)-binding domain"/>
    <property type="match status" value="1"/>
</dbReference>
<dbReference type="RefSeq" id="WP_169396379.1">
    <property type="nucleotide sequence ID" value="NZ_BAAAJH010000027.1"/>
</dbReference>
<dbReference type="Gene3D" id="1.20.1440.240">
    <property type="match status" value="1"/>
</dbReference>
<dbReference type="Pfam" id="PF01593">
    <property type="entry name" value="Amino_oxidase"/>
    <property type="match status" value="1"/>
</dbReference>
<dbReference type="SUPFAM" id="SSF51905">
    <property type="entry name" value="FAD/NAD(P)-binding domain"/>
    <property type="match status" value="1"/>
</dbReference>
<dbReference type="PRINTS" id="PR00419">
    <property type="entry name" value="ADXRDTASE"/>
</dbReference>
<dbReference type="Gene3D" id="3.90.660.10">
    <property type="match status" value="1"/>
</dbReference>
<evidence type="ECO:0000313" key="2">
    <source>
        <dbReference type="EMBL" id="NMH78303.1"/>
    </source>
</evidence>
<gene>
    <name evidence="2" type="ORF">HF577_14560</name>
</gene>
<evidence type="ECO:0000259" key="1">
    <source>
        <dbReference type="Pfam" id="PF01593"/>
    </source>
</evidence>
<feature type="domain" description="Amine oxidase" evidence="1">
    <location>
        <begin position="57"/>
        <end position="508"/>
    </location>
</feature>
<accession>A0ABX1RD36</accession>
<dbReference type="SUPFAM" id="SSF54373">
    <property type="entry name" value="FAD-linked reductases, C-terminal domain"/>
    <property type="match status" value="1"/>
</dbReference>
<protein>
    <submittedName>
        <fullName evidence="2">FAD-dependent oxidoreductase</fullName>
    </submittedName>
</protein>
<dbReference type="InterPro" id="IPR050281">
    <property type="entry name" value="Flavin_monoamine_oxidase"/>
</dbReference>
<sequence>MKGLGITGGAGMMYGAMSAIGLAPAATAEPFRAPSLGDLVGRAPGHHSVTVLGAGPAGLCTAYELRKAGYDVTVLEARLRPGGRVWSIRDGTRETDLDGETQRCTFAGGQHLNMGATRIPQGHVTLDYCRELGVEIQAFPNHNANALVNYTSDTPLTKTSITQRAARADTFGYVAELLQKASSSGSLDDVLSADDKVALAEFLKDFGDLGSDGRYVGSSRRGYLSEPGAGTDYGTRLPPPPSLSDVVRSGIGRNFGFDLEHDQAMMMYTAVGGMDRIYYAFGRTLGSRVNFGTVVTAMRNVPDGVTVDYTSGGVARSITSDFVVCTLPPHLVERLRTNLPPAVLAALRAPRPVASGKLGIEYSTRWWEAEQRIYGGISNTDKDIREIMFPYDNFHGARGVVVGYYNTGRRQEIFEPLRHRDRLAKALAEGSEIHGDSYTKNIASSFSGSWRRIQYSESAWASWSSRSPEYKLLLQPVDRIYFAGDHLSNAMSWQHGALTSARAAVSAVHARAAGLH</sequence>
<dbReference type="EMBL" id="JAAXKY010000041">
    <property type="protein sequence ID" value="NMH78303.1"/>
    <property type="molecule type" value="Genomic_DNA"/>
</dbReference>